<dbReference type="KEGG" id="cput:CONPUDRAFT_162145"/>
<organism evidence="1 2">
    <name type="scientific">Coniophora puteana (strain RWD-64-598)</name>
    <name type="common">Brown rot fungus</name>
    <dbReference type="NCBI Taxonomy" id="741705"/>
    <lineage>
        <taxon>Eukaryota</taxon>
        <taxon>Fungi</taxon>
        <taxon>Dikarya</taxon>
        <taxon>Basidiomycota</taxon>
        <taxon>Agaricomycotina</taxon>
        <taxon>Agaricomycetes</taxon>
        <taxon>Agaricomycetidae</taxon>
        <taxon>Boletales</taxon>
        <taxon>Coniophorineae</taxon>
        <taxon>Coniophoraceae</taxon>
        <taxon>Coniophora</taxon>
    </lineage>
</organism>
<accession>A0A5M3N0C3</accession>
<dbReference type="Proteomes" id="UP000053558">
    <property type="component" value="Unassembled WGS sequence"/>
</dbReference>
<reference evidence="2" key="1">
    <citation type="journal article" date="2012" name="Science">
        <title>The Paleozoic origin of enzymatic lignin decomposition reconstructed from 31 fungal genomes.</title>
        <authorList>
            <person name="Floudas D."/>
            <person name="Binder M."/>
            <person name="Riley R."/>
            <person name="Barry K."/>
            <person name="Blanchette R.A."/>
            <person name="Henrissat B."/>
            <person name="Martinez A.T."/>
            <person name="Otillar R."/>
            <person name="Spatafora J.W."/>
            <person name="Yadav J.S."/>
            <person name="Aerts A."/>
            <person name="Benoit I."/>
            <person name="Boyd A."/>
            <person name="Carlson A."/>
            <person name="Copeland A."/>
            <person name="Coutinho P.M."/>
            <person name="de Vries R.P."/>
            <person name="Ferreira P."/>
            <person name="Findley K."/>
            <person name="Foster B."/>
            <person name="Gaskell J."/>
            <person name="Glotzer D."/>
            <person name="Gorecki P."/>
            <person name="Heitman J."/>
            <person name="Hesse C."/>
            <person name="Hori C."/>
            <person name="Igarashi K."/>
            <person name="Jurgens J.A."/>
            <person name="Kallen N."/>
            <person name="Kersten P."/>
            <person name="Kohler A."/>
            <person name="Kuees U."/>
            <person name="Kumar T.K.A."/>
            <person name="Kuo A."/>
            <person name="LaButti K."/>
            <person name="Larrondo L.F."/>
            <person name="Lindquist E."/>
            <person name="Ling A."/>
            <person name="Lombard V."/>
            <person name="Lucas S."/>
            <person name="Lundell T."/>
            <person name="Martin R."/>
            <person name="McLaughlin D.J."/>
            <person name="Morgenstern I."/>
            <person name="Morin E."/>
            <person name="Murat C."/>
            <person name="Nagy L.G."/>
            <person name="Nolan M."/>
            <person name="Ohm R.A."/>
            <person name="Patyshakuliyeva A."/>
            <person name="Rokas A."/>
            <person name="Ruiz-Duenas F.J."/>
            <person name="Sabat G."/>
            <person name="Salamov A."/>
            <person name="Samejima M."/>
            <person name="Schmutz J."/>
            <person name="Slot J.C."/>
            <person name="St John F."/>
            <person name="Stenlid J."/>
            <person name="Sun H."/>
            <person name="Sun S."/>
            <person name="Syed K."/>
            <person name="Tsang A."/>
            <person name="Wiebenga A."/>
            <person name="Young D."/>
            <person name="Pisabarro A."/>
            <person name="Eastwood D.C."/>
            <person name="Martin F."/>
            <person name="Cullen D."/>
            <person name="Grigoriev I.V."/>
            <person name="Hibbett D.S."/>
        </authorList>
    </citation>
    <scope>NUCLEOTIDE SEQUENCE [LARGE SCALE GENOMIC DNA]</scope>
    <source>
        <strain evidence="2">RWD-64-598 SS2</strain>
    </source>
</reference>
<dbReference type="GeneID" id="19204682"/>
<dbReference type="AlphaFoldDB" id="A0A5M3N0C3"/>
<protein>
    <submittedName>
        <fullName evidence="1">Uncharacterized protein</fullName>
    </submittedName>
</protein>
<gene>
    <name evidence="1" type="ORF">CONPUDRAFT_162145</name>
</gene>
<sequence length="200" mass="22107">MRIYARPLSSVFVGNGRVSASMTIENRCLLFATILRDSVVDRETGNTDIVIIGTQYEPVHPHQSTVIVARLSIPSEGGPVSDGDCGTLSLSIQTLKRFDKTMNLILTPAWNGSTRIAYCDLQSVFGVSQVMYDDETQTASMVSTPETFGAKMGIQDHFRNPDIVLESLESEPWSGRLAYTYQSPEDDTGEQRMLCVLDFV</sequence>
<name>A0A5M3N0C3_CONPW</name>
<proteinExistence type="predicted"/>
<dbReference type="EMBL" id="JH711574">
    <property type="protein sequence ID" value="EIW84818.1"/>
    <property type="molecule type" value="Genomic_DNA"/>
</dbReference>
<evidence type="ECO:0000313" key="2">
    <source>
        <dbReference type="Proteomes" id="UP000053558"/>
    </source>
</evidence>
<dbReference type="RefSeq" id="XP_007764503.1">
    <property type="nucleotide sequence ID" value="XM_007766313.1"/>
</dbReference>
<evidence type="ECO:0000313" key="1">
    <source>
        <dbReference type="EMBL" id="EIW84818.1"/>
    </source>
</evidence>
<keyword evidence="2" id="KW-1185">Reference proteome</keyword>
<comment type="caution">
    <text evidence="1">The sequence shown here is derived from an EMBL/GenBank/DDBJ whole genome shotgun (WGS) entry which is preliminary data.</text>
</comment>